<dbReference type="InterPro" id="IPR013766">
    <property type="entry name" value="Thioredoxin_domain"/>
</dbReference>
<dbReference type="RefSeq" id="WP_097054360.1">
    <property type="nucleotide sequence ID" value="NZ_OCMF01000001.1"/>
</dbReference>
<gene>
    <name evidence="2" type="ORF">SAMN06296241_0053</name>
</gene>
<name>A0A285WZM4_9FLAO</name>
<dbReference type="Proteomes" id="UP000219193">
    <property type="component" value="Unassembled WGS sequence"/>
</dbReference>
<dbReference type="CDD" id="cd02969">
    <property type="entry name" value="PRX_like1"/>
    <property type="match status" value="1"/>
</dbReference>
<accession>A0A285WZM4</accession>
<organism evidence="2 3">
    <name type="scientific">Salinimicrobium sediminis</name>
    <dbReference type="NCBI Taxonomy" id="1343891"/>
    <lineage>
        <taxon>Bacteria</taxon>
        <taxon>Pseudomonadati</taxon>
        <taxon>Bacteroidota</taxon>
        <taxon>Flavobacteriia</taxon>
        <taxon>Flavobacteriales</taxon>
        <taxon>Flavobacteriaceae</taxon>
        <taxon>Salinimicrobium</taxon>
    </lineage>
</organism>
<dbReference type="InterPro" id="IPR000866">
    <property type="entry name" value="AhpC/TSA"/>
</dbReference>
<dbReference type="EMBL" id="OCMF01000001">
    <property type="protein sequence ID" value="SOC78543.1"/>
    <property type="molecule type" value="Genomic_DNA"/>
</dbReference>
<dbReference type="InterPro" id="IPR036249">
    <property type="entry name" value="Thioredoxin-like_sf"/>
</dbReference>
<keyword evidence="3" id="KW-1185">Reference proteome</keyword>
<evidence type="ECO:0000259" key="1">
    <source>
        <dbReference type="PROSITE" id="PS51352"/>
    </source>
</evidence>
<dbReference type="OrthoDB" id="9809746at2"/>
<dbReference type="Pfam" id="PF00578">
    <property type="entry name" value="AhpC-TSA"/>
    <property type="match status" value="1"/>
</dbReference>
<dbReference type="PANTHER" id="PTHR43640:SF1">
    <property type="entry name" value="THIOREDOXIN-DEPENDENT PEROXIREDOXIN"/>
    <property type="match status" value="1"/>
</dbReference>
<dbReference type="GO" id="GO:0016491">
    <property type="term" value="F:oxidoreductase activity"/>
    <property type="evidence" value="ECO:0007669"/>
    <property type="project" value="InterPro"/>
</dbReference>
<dbReference type="SUPFAM" id="SSF52833">
    <property type="entry name" value="Thioredoxin-like"/>
    <property type="match status" value="1"/>
</dbReference>
<dbReference type="InterPro" id="IPR047262">
    <property type="entry name" value="PRX-like1"/>
</dbReference>
<sequence>MAEIASNNLPLGSKLIDFELPDSVTANLYSLAEVQGERGTVIMFLCNHCPYVKHVVDEIVRVANDYRVLGFSFVAISSNDVEQYPEDHPDLMWKFARKHNFTFPYLYDRTQEVARNYKAECTPDFYLFDGEEILVYHGQLDSSRPGNGHSTNGRDLREALDAVLNSRPVPGPQRPSVGCGIKWKYKGKV</sequence>
<dbReference type="Gene3D" id="3.40.30.10">
    <property type="entry name" value="Glutaredoxin"/>
    <property type="match status" value="1"/>
</dbReference>
<dbReference type="PROSITE" id="PS51352">
    <property type="entry name" value="THIOREDOXIN_2"/>
    <property type="match status" value="1"/>
</dbReference>
<proteinExistence type="predicted"/>
<feature type="domain" description="Thioredoxin" evidence="1">
    <location>
        <begin position="9"/>
        <end position="165"/>
    </location>
</feature>
<dbReference type="PANTHER" id="PTHR43640">
    <property type="entry name" value="OS07G0260300 PROTEIN"/>
    <property type="match status" value="1"/>
</dbReference>
<protein>
    <submittedName>
        <fullName evidence="2">Peroxiredoxin</fullName>
    </submittedName>
</protein>
<reference evidence="3" key="1">
    <citation type="submission" date="2017-09" db="EMBL/GenBank/DDBJ databases">
        <authorList>
            <person name="Varghese N."/>
            <person name="Submissions S."/>
        </authorList>
    </citation>
    <scope>NUCLEOTIDE SEQUENCE [LARGE SCALE GENOMIC DNA]</scope>
    <source>
        <strain evidence="3">CGMCC 1.12641</strain>
    </source>
</reference>
<evidence type="ECO:0000313" key="3">
    <source>
        <dbReference type="Proteomes" id="UP000219193"/>
    </source>
</evidence>
<dbReference type="GO" id="GO:0016209">
    <property type="term" value="F:antioxidant activity"/>
    <property type="evidence" value="ECO:0007669"/>
    <property type="project" value="InterPro"/>
</dbReference>
<dbReference type="AlphaFoldDB" id="A0A285WZM4"/>
<evidence type="ECO:0000313" key="2">
    <source>
        <dbReference type="EMBL" id="SOC78543.1"/>
    </source>
</evidence>